<sequence>METVWRRSNQNRSLSNQEVSDLVHRFYGEDLGFMDDNEEREFFAEEISVHQNQNDSIVNDDCDNVNPMVIDDRKTLAEKDQPAQDQIKVDDDYSPKSDQVAQFSDKSNIDQEVNFNSIIPINSSTPINAAKSLTISESSLNEMIDEKEPPDTIVPDEISTEELNHDHNSFPTVTSQSSNISNMVTNEMKSLNRFFQAASLSMVEGSCRCSKHKGTLIIEKILPFPVDYLFELIFIDQNFIRYLHKTRQTTGMKITAWMPFQEKYRPQTPLPDGDYDIRHSEYRTMKYTIKLTGMPLIKSATVFESQYILQSDLNRAYCLFTQTKNQGIPYSDSFLISTTWCLNSCLPGDQQSSSTSIQLPTHTKI</sequence>
<feature type="domain" description="VASt" evidence="4">
    <location>
        <begin position="213"/>
        <end position="365"/>
    </location>
</feature>
<dbReference type="PROSITE" id="PS51778">
    <property type="entry name" value="VAST"/>
    <property type="match status" value="1"/>
</dbReference>
<dbReference type="Proteomes" id="UP000194236">
    <property type="component" value="Unassembled WGS sequence"/>
</dbReference>
<organism evidence="5 6">
    <name type="scientific">Euroglyphus maynei</name>
    <name type="common">Mayne's house dust mite</name>
    <dbReference type="NCBI Taxonomy" id="6958"/>
    <lineage>
        <taxon>Eukaryota</taxon>
        <taxon>Metazoa</taxon>
        <taxon>Ecdysozoa</taxon>
        <taxon>Arthropoda</taxon>
        <taxon>Chelicerata</taxon>
        <taxon>Arachnida</taxon>
        <taxon>Acari</taxon>
        <taxon>Acariformes</taxon>
        <taxon>Sarcoptiformes</taxon>
        <taxon>Astigmata</taxon>
        <taxon>Psoroptidia</taxon>
        <taxon>Analgoidea</taxon>
        <taxon>Pyroglyphidae</taxon>
        <taxon>Pyroglyphinae</taxon>
        <taxon>Euroglyphus</taxon>
    </lineage>
</organism>
<dbReference type="EMBL" id="MUJZ01046143">
    <property type="protein sequence ID" value="OTF74628.1"/>
    <property type="molecule type" value="Genomic_DNA"/>
</dbReference>
<evidence type="ECO:0000256" key="2">
    <source>
        <dbReference type="ARBA" id="ARBA00023136"/>
    </source>
</evidence>
<dbReference type="GO" id="GO:0032934">
    <property type="term" value="F:sterol binding"/>
    <property type="evidence" value="ECO:0007669"/>
    <property type="project" value="TreeGrafter"/>
</dbReference>
<dbReference type="GO" id="GO:0032366">
    <property type="term" value="P:intracellular sterol transport"/>
    <property type="evidence" value="ECO:0007669"/>
    <property type="project" value="TreeGrafter"/>
</dbReference>
<keyword evidence="2" id="KW-0472">Membrane</keyword>
<keyword evidence="6" id="KW-1185">Reference proteome</keyword>
<feature type="region of interest" description="Disordered" evidence="3">
    <location>
        <begin position="78"/>
        <end position="97"/>
    </location>
</feature>
<accession>A0A1Y3B3S5</accession>
<dbReference type="GO" id="GO:0005886">
    <property type="term" value="C:plasma membrane"/>
    <property type="evidence" value="ECO:0007669"/>
    <property type="project" value="TreeGrafter"/>
</dbReference>
<dbReference type="GO" id="GO:0140268">
    <property type="term" value="C:endoplasmic reticulum-plasma membrane contact site"/>
    <property type="evidence" value="ECO:0007669"/>
    <property type="project" value="TreeGrafter"/>
</dbReference>
<dbReference type="InterPro" id="IPR031968">
    <property type="entry name" value="VASt"/>
</dbReference>
<proteinExistence type="predicted"/>
<evidence type="ECO:0000256" key="3">
    <source>
        <dbReference type="SAM" id="MobiDB-lite"/>
    </source>
</evidence>
<dbReference type="AlphaFoldDB" id="A0A1Y3B3S5"/>
<comment type="subcellular location">
    <subcellularLocation>
        <location evidence="1">Membrane</location>
    </subcellularLocation>
</comment>
<dbReference type="Pfam" id="PF16016">
    <property type="entry name" value="VASt"/>
    <property type="match status" value="1"/>
</dbReference>
<feature type="compositionally biased region" description="Basic and acidic residues" evidence="3">
    <location>
        <begin position="78"/>
        <end position="95"/>
    </location>
</feature>
<evidence type="ECO:0000256" key="1">
    <source>
        <dbReference type="ARBA" id="ARBA00004370"/>
    </source>
</evidence>
<comment type="caution">
    <text evidence="5">The sequence shown here is derived from an EMBL/GenBank/DDBJ whole genome shotgun (WGS) entry which is preliminary data.</text>
</comment>
<dbReference type="InterPro" id="IPR051482">
    <property type="entry name" value="Cholesterol_transport"/>
</dbReference>
<protein>
    <submittedName>
        <fullName evidence="5">GRAM domain-containing protein</fullName>
    </submittedName>
</protein>
<evidence type="ECO:0000313" key="5">
    <source>
        <dbReference type="EMBL" id="OTF74628.1"/>
    </source>
</evidence>
<dbReference type="GO" id="GO:0120015">
    <property type="term" value="F:sterol transfer activity"/>
    <property type="evidence" value="ECO:0007669"/>
    <property type="project" value="TreeGrafter"/>
</dbReference>
<dbReference type="OrthoDB" id="2162691at2759"/>
<evidence type="ECO:0000313" key="6">
    <source>
        <dbReference type="Proteomes" id="UP000194236"/>
    </source>
</evidence>
<dbReference type="PANTHER" id="PTHR23319:SF4">
    <property type="entry name" value="GRAM DOMAIN CONTAINING 1B, ISOFORM E"/>
    <property type="match status" value="1"/>
</dbReference>
<name>A0A1Y3B3S5_EURMA</name>
<reference evidence="5 6" key="1">
    <citation type="submission" date="2017-03" db="EMBL/GenBank/DDBJ databases">
        <title>Genome Survey of Euroglyphus maynei.</title>
        <authorList>
            <person name="Arlian L.G."/>
            <person name="Morgan M.S."/>
            <person name="Rider S.D."/>
        </authorList>
    </citation>
    <scope>NUCLEOTIDE SEQUENCE [LARGE SCALE GENOMIC DNA]</scope>
    <source>
        <strain evidence="5">Arlian Lab</strain>
        <tissue evidence="5">Whole body</tissue>
    </source>
</reference>
<dbReference type="PANTHER" id="PTHR23319">
    <property type="entry name" value="GRAM DOMAIN CONTAINING 1B, ISOFORM E"/>
    <property type="match status" value="1"/>
</dbReference>
<evidence type="ECO:0000259" key="4">
    <source>
        <dbReference type="PROSITE" id="PS51778"/>
    </source>
</evidence>
<gene>
    <name evidence="5" type="ORF">BLA29_005399</name>
</gene>
<dbReference type="GO" id="GO:0005789">
    <property type="term" value="C:endoplasmic reticulum membrane"/>
    <property type="evidence" value="ECO:0007669"/>
    <property type="project" value="TreeGrafter"/>
</dbReference>